<dbReference type="Proteomes" id="UP001480595">
    <property type="component" value="Unassembled WGS sequence"/>
</dbReference>
<evidence type="ECO:0000313" key="3">
    <source>
        <dbReference type="Proteomes" id="UP001480595"/>
    </source>
</evidence>
<name>A0ABR1V0B3_9PEZI</name>
<reference evidence="2 3" key="1">
    <citation type="submission" date="2023-01" db="EMBL/GenBank/DDBJ databases">
        <title>Analysis of 21 Apiospora genomes using comparative genomics revels a genus with tremendous synthesis potential of carbohydrate active enzymes and secondary metabolites.</title>
        <authorList>
            <person name="Sorensen T."/>
        </authorList>
    </citation>
    <scope>NUCLEOTIDE SEQUENCE [LARGE SCALE GENOMIC DNA]</scope>
    <source>
        <strain evidence="2 3">CBS 135458</strain>
    </source>
</reference>
<gene>
    <name evidence="2" type="ORF">PG994_007258</name>
</gene>
<feature type="region of interest" description="Disordered" evidence="1">
    <location>
        <begin position="129"/>
        <end position="157"/>
    </location>
</feature>
<feature type="compositionally biased region" description="Basic and acidic residues" evidence="1">
    <location>
        <begin position="131"/>
        <end position="142"/>
    </location>
</feature>
<proteinExistence type="predicted"/>
<evidence type="ECO:0000313" key="2">
    <source>
        <dbReference type="EMBL" id="KAK8064620.1"/>
    </source>
</evidence>
<keyword evidence="3" id="KW-1185">Reference proteome</keyword>
<comment type="caution">
    <text evidence="2">The sequence shown here is derived from an EMBL/GenBank/DDBJ whole genome shotgun (WGS) entry which is preliminary data.</text>
</comment>
<dbReference type="EMBL" id="JAQQWL010000007">
    <property type="protein sequence ID" value="KAK8064620.1"/>
    <property type="molecule type" value="Genomic_DNA"/>
</dbReference>
<dbReference type="RefSeq" id="XP_066715609.1">
    <property type="nucleotide sequence ID" value="XM_066858667.1"/>
</dbReference>
<sequence>MAYQTNFFQIDHDWVEMLGRLAGRHVLPVHADTMIRRNLDDGIPVNLLFVDAYFSKEALEPTHLLYMWHDIVYDKLVKVVQNELTRTHNTMPEPALSATAMPFQPAALPLSRSLAGPSAKDQTELLALLKKSGEQEENKEPSAADDGAEEEDPALQEFKKRCQEAFVRFSKD</sequence>
<evidence type="ECO:0000256" key="1">
    <source>
        <dbReference type="SAM" id="MobiDB-lite"/>
    </source>
</evidence>
<dbReference type="GeneID" id="92091730"/>
<protein>
    <submittedName>
        <fullName evidence="2">Uncharacterized protein</fullName>
    </submittedName>
</protein>
<accession>A0ABR1V0B3</accession>
<organism evidence="2 3">
    <name type="scientific">Apiospora phragmitis</name>
    <dbReference type="NCBI Taxonomy" id="2905665"/>
    <lineage>
        <taxon>Eukaryota</taxon>
        <taxon>Fungi</taxon>
        <taxon>Dikarya</taxon>
        <taxon>Ascomycota</taxon>
        <taxon>Pezizomycotina</taxon>
        <taxon>Sordariomycetes</taxon>
        <taxon>Xylariomycetidae</taxon>
        <taxon>Amphisphaeriales</taxon>
        <taxon>Apiosporaceae</taxon>
        <taxon>Apiospora</taxon>
    </lineage>
</organism>